<protein>
    <submittedName>
        <fullName evidence="1">Uncharacterized protein</fullName>
    </submittedName>
</protein>
<proteinExistence type="predicted"/>
<organism evidence="1 2">
    <name type="scientific">Ectopseudomonas oleovorans</name>
    <name type="common">Pseudomonas oleovorans</name>
    <dbReference type="NCBI Taxonomy" id="301"/>
    <lineage>
        <taxon>Bacteria</taxon>
        <taxon>Pseudomonadati</taxon>
        <taxon>Pseudomonadota</taxon>
        <taxon>Gammaproteobacteria</taxon>
        <taxon>Pseudomonadales</taxon>
        <taxon>Pseudomonadaceae</taxon>
        <taxon>Ectopseudomonas</taxon>
    </lineage>
</organism>
<accession>A0A379K264</accession>
<dbReference type="Proteomes" id="UP000254084">
    <property type="component" value="Unassembled WGS sequence"/>
</dbReference>
<dbReference type="EMBL" id="UGUW01000004">
    <property type="protein sequence ID" value="SUD58171.1"/>
    <property type="molecule type" value="Genomic_DNA"/>
</dbReference>
<evidence type="ECO:0000313" key="2">
    <source>
        <dbReference type="Proteomes" id="UP000254084"/>
    </source>
</evidence>
<dbReference type="AlphaFoldDB" id="A0A379K264"/>
<gene>
    <name evidence="1" type="ORF">NCTC10860_00404</name>
</gene>
<evidence type="ECO:0000313" key="1">
    <source>
        <dbReference type="EMBL" id="SUD58171.1"/>
    </source>
</evidence>
<reference evidence="1 2" key="1">
    <citation type="submission" date="2018-06" db="EMBL/GenBank/DDBJ databases">
        <authorList>
            <consortium name="Pathogen Informatics"/>
            <person name="Doyle S."/>
        </authorList>
    </citation>
    <scope>NUCLEOTIDE SEQUENCE [LARGE SCALE GENOMIC DNA]</scope>
    <source>
        <strain evidence="1 2">NCTC10860</strain>
    </source>
</reference>
<name>A0A379K264_ECTOL</name>
<sequence length="62" mass="7084">MFKLLKHLRVPTALIQFEGAGHVIRGSNDARHRGLSIHYLLRWMDLHLKGRAAPEFQVRPAG</sequence>